<evidence type="ECO:0000313" key="4">
    <source>
        <dbReference type="EMBL" id="OXC74398.1"/>
    </source>
</evidence>
<evidence type="ECO:0000259" key="3">
    <source>
        <dbReference type="Pfam" id="PF02776"/>
    </source>
</evidence>
<dbReference type="InterPro" id="IPR045229">
    <property type="entry name" value="TPP_enz"/>
</dbReference>
<comment type="caution">
    <text evidence="4">The sequence shown here is derived from an EMBL/GenBank/DDBJ whole genome shotgun (WGS) entry which is preliminary data.</text>
</comment>
<evidence type="ECO:0000256" key="1">
    <source>
        <dbReference type="ARBA" id="ARBA00007812"/>
    </source>
</evidence>
<evidence type="ECO:0000256" key="2">
    <source>
        <dbReference type="SAM" id="MobiDB-lite"/>
    </source>
</evidence>
<dbReference type="Pfam" id="PF02776">
    <property type="entry name" value="TPP_enzyme_N"/>
    <property type="match status" value="1"/>
</dbReference>
<dbReference type="Gene3D" id="3.40.50.970">
    <property type="match status" value="1"/>
</dbReference>
<dbReference type="GO" id="GO:0050660">
    <property type="term" value="F:flavin adenine dinucleotide binding"/>
    <property type="evidence" value="ECO:0007669"/>
    <property type="project" value="TreeGrafter"/>
</dbReference>
<protein>
    <submittedName>
        <fullName evidence="4">Acetolactate synthase large subunit</fullName>
    </submittedName>
</protein>
<accession>A0A226WUX3</accession>
<dbReference type="InterPro" id="IPR012001">
    <property type="entry name" value="Thiamin_PyroP_enz_TPP-bd_dom"/>
</dbReference>
<organism evidence="4 5">
    <name type="scientific">Caballeronia sordidicola</name>
    <name type="common">Burkholderia sordidicola</name>
    <dbReference type="NCBI Taxonomy" id="196367"/>
    <lineage>
        <taxon>Bacteria</taxon>
        <taxon>Pseudomonadati</taxon>
        <taxon>Pseudomonadota</taxon>
        <taxon>Betaproteobacteria</taxon>
        <taxon>Burkholderiales</taxon>
        <taxon>Burkholderiaceae</taxon>
        <taxon>Caballeronia</taxon>
    </lineage>
</organism>
<proteinExistence type="inferred from homology"/>
<dbReference type="OrthoDB" id="2254214at2"/>
<dbReference type="GO" id="GO:0005948">
    <property type="term" value="C:acetolactate synthase complex"/>
    <property type="evidence" value="ECO:0007669"/>
    <property type="project" value="TreeGrafter"/>
</dbReference>
<sequence>MTKKTGGRILVESLAVNGVNTIFGVPGESYLDALNALYEHQDIRYITCRHEGGAAFMAEAHAKLTSRPGVCFVTRGPGASNASIGVHAAFQNSTPLILLVGQVPRRNIEREAFQEMARFKAALHMRGPKIMRDNVAPFSTPRPHESIRLRCPHKTGYQRTQDDGRSSFGGRRTGQRPGRPAWREPPARLPADAQGRRRAG</sequence>
<gene>
    <name evidence="4" type="ORF">BSU04_32235</name>
</gene>
<comment type="similarity">
    <text evidence="1">Belongs to the TPP enzyme family.</text>
</comment>
<dbReference type="GO" id="GO:0009097">
    <property type="term" value="P:isoleucine biosynthetic process"/>
    <property type="evidence" value="ECO:0007669"/>
    <property type="project" value="TreeGrafter"/>
</dbReference>
<dbReference type="EMBL" id="MTHB01000219">
    <property type="protein sequence ID" value="OXC74398.1"/>
    <property type="molecule type" value="Genomic_DNA"/>
</dbReference>
<reference evidence="5" key="1">
    <citation type="submission" date="2017-01" db="EMBL/GenBank/DDBJ databases">
        <title>Genome Analysis of Deinococcus marmoris KOPRI26562.</title>
        <authorList>
            <person name="Kim J.H."/>
            <person name="Oh H.-M."/>
        </authorList>
    </citation>
    <scope>NUCLEOTIDE SEQUENCE [LARGE SCALE GENOMIC DNA]</scope>
    <source>
        <strain evidence="5">PAMC 26633</strain>
    </source>
</reference>
<dbReference type="CDD" id="cd07035">
    <property type="entry name" value="TPP_PYR_POX_like"/>
    <property type="match status" value="1"/>
</dbReference>
<dbReference type="PANTHER" id="PTHR18968:SF120">
    <property type="entry name" value="ACETOLACTATE SYNTHASE LARGE SUBUNIT"/>
    <property type="match status" value="1"/>
</dbReference>
<dbReference type="AlphaFoldDB" id="A0A226WUX3"/>
<dbReference type="Proteomes" id="UP000214720">
    <property type="component" value="Unassembled WGS sequence"/>
</dbReference>
<dbReference type="GO" id="GO:0003984">
    <property type="term" value="F:acetolactate synthase activity"/>
    <property type="evidence" value="ECO:0007669"/>
    <property type="project" value="TreeGrafter"/>
</dbReference>
<dbReference type="InterPro" id="IPR029061">
    <property type="entry name" value="THDP-binding"/>
</dbReference>
<dbReference type="PANTHER" id="PTHR18968">
    <property type="entry name" value="THIAMINE PYROPHOSPHATE ENZYMES"/>
    <property type="match status" value="1"/>
</dbReference>
<feature type="domain" description="Thiamine pyrophosphate enzyme N-terminal TPP-binding" evidence="3">
    <location>
        <begin position="5"/>
        <end position="117"/>
    </location>
</feature>
<feature type="region of interest" description="Disordered" evidence="2">
    <location>
        <begin position="153"/>
        <end position="200"/>
    </location>
</feature>
<name>A0A226WUX3_CABSO</name>
<evidence type="ECO:0000313" key="5">
    <source>
        <dbReference type="Proteomes" id="UP000214720"/>
    </source>
</evidence>
<dbReference type="GO" id="GO:0009099">
    <property type="term" value="P:L-valine biosynthetic process"/>
    <property type="evidence" value="ECO:0007669"/>
    <property type="project" value="TreeGrafter"/>
</dbReference>
<dbReference type="SUPFAM" id="SSF52518">
    <property type="entry name" value="Thiamin diphosphate-binding fold (THDP-binding)"/>
    <property type="match status" value="1"/>
</dbReference>
<dbReference type="GO" id="GO:0030976">
    <property type="term" value="F:thiamine pyrophosphate binding"/>
    <property type="evidence" value="ECO:0007669"/>
    <property type="project" value="InterPro"/>
</dbReference>